<evidence type="ECO:0000256" key="17">
    <source>
        <dbReference type="ARBA" id="ARBA00023014"/>
    </source>
</evidence>
<dbReference type="SUPFAM" id="SSF51395">
    <property type="entry name" value="FMN-linked oxidoreductases"/>
    <property type="match status" value="1"/>
</dbReference>
<evidence type="ECO:0000256" key="19">
    <source>
        <dbReference type="ARBA" id="ARBA00023291"/>
    </source>
</evidence>
<proteinExistence type="inferred from homology"/>
<dbReference type="InterPro" id="IPR050711">
    <property type="entry name" value="ET-N_metabolism_enzyme"/>
</dbReference>
<evidence type="ECO:0000256" key="9">
    <source>
        <dbReference type="ARBA" id="ARBA00022630"/>
    </source>
</evidence>
<evidence type="ECO:0000256" key="6">
    <source>
        <dbReference type="ARBA" id="ARBA00009716"/>
    </source>
</evidence>
<keyword evidence="8" id="KW-0028">Amino-acid biosynthesis</keyword>
<keyword evidence="13" id="KW-0521">NADP</keyword>
<dbReference type="InterPro" id="IPR002489">
    <property type="entry name" value="Glu_synth_asu_C"/>
</dbReference>
<comment type="cofactor">
    <cofactor evidence="2">
        <name>[3Fe-4S] cluster</name>
        <dbReference type="ChEBI" id="CHEBI:21137"/>
    </cofactor>
</comment>
<evidence type="ECO:0000256" key="21">
    <source>
        <dbReference type="ARBA" id="ARBA00048151"/>
    </source>
</evidence>
<dbReference type="FunFam" id="3.20.20.70:FF:000061">
    <property type="entry name" value="Glutamate synthase large subunit"/>
    <property type="match status" value="1"/>
</dbReference>
<evidence type="ECO:0000256" key="14">
    <source>
        <dbReference type="ARBA" id="ARBA00022962"/>
    </source>
</evidence>
<gene>
    <name evidence="26" type="ORF">CKQ53_06710</name>
</gene>
<dbReference type="PROSITE" id="PS51278">
    <property type="entry name" value="GATASE_TYPE_2"/>
    <property type="match status" value="1"/>
</dbReference>
<keyword evidence="11" id="KW-0479">Metal-binding</keyword>
<dbReference type="Proteomes" id="UP000263881">
    <property type="component" value="Chromosome"/>
</dbReference>
<dbReference type="Gene3D" id="3.20.20.70">
    <property type="entry name" value="Aldolase class I"/>
    <property type="match status" value="2"/>
</dbReference>
<evidence type="ECO:0000313" key="27">
    <source>
        <dbReference type="Proteomes" id="UP000263881"/>
    </source>
</evidence>
<keyword evidence="12" id="KW-0274">FAD</keyword>
<dbReference type="PANTHER" id="PTHR11938">
    <property type="entry name" value="FAD NADPH DEHYDROGENASE/OXIDOREDUCTASE"/>
    <property type="match status" value="1"/>
</dbReference>
<dbReference type="GO" id="GO:0019676">
    <property type="term" value="P:ammonia assimilation cycle"/>
    <property type="evidence" value="ECO:0007669"/>
    <property type="project" value="TreeGrafter"/>
</dbReference>
<dbReference type="EC" id="1.4.1.13" evidence="7"/>
<evidence type="ECO:0000313" key="26">
    <source>
        <dbReference type="EMBL" id="AXW86711.1"/>
    </source>
</evidence>
<dbReference type="KEGG" id="lbq:CKQ53_06710"/>
<evidence type="ECO:0000256" key="24">
    <source>
        <dbReference type="ARBA" id="ARBA00079921"/>
    </source>
</evidence>
<dbReference type="FunFam" id="3.60.20.10:FF:000001">
    <property type="entry name" value="Glutamate synthase, large subunit"/>
    <property type="match status" value="1"/>
</dbReference>
<dbReference type="Pfam" id="PF01645">
    <property type="entry name" value="Glu_synthase"/>
    <property type="match status" value="1"/>
</dbReference>
<dbReference type="InterPro" id="IPR013785">
    <property type="entry name" value="Aldolase_TIM"/>
</dbReference>
<dbReference type="SUPFAM" id="SSF69336">
    <property type="entry name" value="Alpha subunit of glutamate synthase, C-terminal domain"/>
    <property type="match status" value="1"/>
</dbReference>
<dbReference type="PANTHER" id="PTHR11938:SF148">
    <property type="entry name" value="GLUTAMATE SYNTHASE [NADPH] LARGE CHAIN"/>
    <property type="match status" value="1"/>
</dbReference>
<keyword evidence="17" id="KW-0411">Iron-sulfur</keyword>
<dbReference type="Pfam" id="PF04898">
    <property type="entry name" value="Glu_syn_central"/>
    <property type="match status" value="1"/>
</dbReference>
<keyword evidence="10" id="KW-0288">FMN</keyword>
<dbReference type="CDD" id="cd00982">
    <property type="entry name" value="gltB_C"/>
    <property type="match status" value="1"/>
</dbReference>
<dbReference type="CDD" id="cd00713">
    <property type="entry name" value="GltS"/>
    <property type="match status" value="1"/>
</dbReference>
<evidence type="ECO:0000256" key="5">
    <source>
        <dbReference type="ARBA" id="ARBA00004909"/>
    </source>
</evidence>
<dbReference type="GO" id="GO:0006537">
    <property type="term" value="P:glutamate biosynthetic process"/>
    <property type="evidence" value="ECO:0007669"/>
    <property type="project" value="UniProtKB-KW"/>
</dbReference>
<evidence type="ECO:0000256" key="18">
    <source>
        <dbReference type="ARBA" id="ARBA00023164"/>
    </source>
</evidence>
<feature type="domain" description="Glutamine amidotransferase type-2" evidence="25">
    <location>
        <begin position="12"/>
        <end position="401"/>
    </location>
</feature>
<dbReference type="GO" id="GO:0046872">
    <property type="term" value="F:metal ion binding"/>
    <property type="evidence" value="ECO:0007669"/>
    <property type="project" value="UniProtKB-KW"/>
</dbReference>
<dbReference type="GO" id="GO:0051538">
    <property type="term" value="F:3 iron, 4 sulfur cluster binding"/>
    <property type="evidence" value="ECO:0007669"/>
    <property type="project" value="UniProtKB-KW"/>
</dbReference>
<keyword evidence="18" id="KW-0314">Glutamate biosynthesis</keyword>
<comment type="similarity">
    <text evidence="6">Belongs to the glutamate synthase family.</text>
</comment>
<evidence type="ECO:0000256" key="15">
    <source>
        <dbReference type="ARBA" id="ARBA00023002"/>
    </source>
</evidence>
<evidence type="ECO:0000256" key="10">
    <source>
        <dbReference type="ARBA" id="ARBA00022643"/>
    </source>
</evidence>
<keyword evidence="19" id="KW-0003">3Fe-4S</keyword>
<keyword evidence="27" id="KW-1185">Reference proteome</keyword>
<evidence type="ECO:0000256" key="8">
    <source>
        <dbReference type="ARBA" id="ARBA00022605"/>
    </source>
</evidence>
<comment type="cofactor">
    <cofactor evidence="3">
        <name>FAD</name>
        <dbReference type="ChEBI" id="CHEBI:57692"/>
    </cofactor>
</comment>
<keyword evidence="16" id="KW-0408">Iron</keyword>
<dbReference type="Gene3D" id="3.60.20.10">
    <property type="entry name" value="Glutamine Phosphoribosylpyrophosphate, subunit 1, domain 1"/>
    <property type="match status" value="1"/>
</dbReference>
<dbReference type="FunFam" id="2.160.20.60:FF:000002">
    <property type="entry name" value="Glutamate synthase, large subunit"/>
    <property type="match status" value="1"/>
</dbReference>
<dbReference type="InterPro" id="IPR006982">
    <property type="entry name" value="Glu_synth_centr_N"/>
</dbReference>
<dbReference type="FunFam" id="3.20.20.70:FF:000109">
    <property type="entry name" value="Glutamate synthase, large subunit"/>
    <property type="match status" value="1"/>
</dbReference>
<evidence type="ECO:0000256" key="12">
    <source>
        <dbReference type="ARBA" id="ARBA00022827"/>
    </source>
</evidence>
<dbReference type="InterPro" id="IPR017932">
    <property type="entry name" value="GATase_2_dom"/>
</dbReference>
<comment type="cofactor">
    <cofactor evidence="1">
        <name>FMN</name>
        <dbReference type="ChEBI" id="CHEBI:58210"/>
    </cofactor>
</comment>
<evidence type="ECO:0000256" key="4">
    <source>
        <dbReference type="ARBA" id="ARBA00004802"/>
    </source>
</evidence>
<evidence type="ECO:0000256" key="23">
    <source>
        <dbReference type="ARBA" id="ARBA00072108"/>
    </source>
</evidence>
<dbReference type="SUPFAM" id="SSF56235">
    <property type="entry name" value="N-terminal nucleophile aminohydrolases (Ntn hydrolases)"/>
    <property type="match status" value="1"/>
</dbReference>
<dbReference type="InterPro" id="IPR002932">
    <property type="entry name" value="Glu_synthdom"/>
</dbReference>
<keyword evidence="9" id="KW-0285">Flavoprotein</keyword>
<dbReference type="Gene3D" id="2.160.20.60">
    <property type="entry name" value="Glutamate synthase, alpha subunit, C-terminal domain"/>
    <property type="match status" value="1"/>
</dbReference>
<comment type="catalytic activity">
    <reaction evidence="21">
        <text>2 L-glutamate + NADP(+) = L-glutamine + 2-oxoglutarate + NADPH + H(+)</text>
        <dbReference type="Rhea" id="RHEA:15501"/>
        <dbReference type="ChEBI" id="CHEBI:15378"/>
        <dbReference type="ChEBI" id="CHEBI:16810"/>
        <dbReference type="ChEBI" id="CHEBI:29985"/>
        <dbReference type="ChEBI" id="CHEBI:57783"/>
        <dbReference type="ChEBI" id="CHEBI:58349"/>
        <dbReference type="ChEBI" id="CHEBI:58359"/>
        <dbReference type="EC" id="1.4.1.13"/>
    </reaction>
</comment>
<evidence type="ECO:0000256" key="16">
    <source>
        <dbReference type="ARBA" id="ARBA00023004"/>
    </source>
</evidence>
<sequence>MLYDASQEKDNCGFGLIAHIEGEPSHKVVRTAIHALARMQHRGAILADGKTGDGCGLLLQKPDRFFRLVAEERGWRLAKNYSVGMMFLSQDEEVAKATRRIVEEELQNETLSVLGWREVPTNPDVLGEIALSSLPRIEQIFVNAPAGWRQRDMERRLFMARRRIEKRVQDKDFYVCSFSNLVTIYKGLCMPADLPRFYLDLADLRLESAICLFHQRFSTNTVPRWPLAQPFRYLAHNGEINTIAGNRQWARARAYKFKTPLIPDLRDAAPFVNETGSDSSSLDNMLELFLAGGMDIVRAMRLLVPPAWQNNPDMDPELRAFFDFNSMHMEPWDGPAGVVLSDGRYAACNLDRNGLRPARYVITTDKLITCASEVGIWDYQPDEVVEKGRVGPGELMVIDTQEGRILHSSETDNDLKSRHPYKEWMERNVKRLVPFEEMPDDQVGQRDLDDVQLEAYQKQFGYSNEELDQILRVLGENGQEATGSMGDDTPFAVLSSRPRIVYDYFRQQFAQVTNPPIDPLREAHVMSLATCIGREMNVFSEAEGQAYRLSFKSPILLYSDFNQLIHQDQEHYRADQIDLTFDPQQQTLQETIEKLCDEAESKVRDGTVLLVLTDRAIAKDRLPVPAPMAVGAIHSRLVEQSLRCDANIIVETASARDPHHFAVLLGFGATAIYPYLAYETLARMVDNRTIDKAHRVVMLNYRNGINKGLYKIMSKMGISTVASYRCSRLFEAVGLHEDITHSCFQGVVSRIGGANFSDFEQDLRNLAKRAWLKRLPLEHGGLLKFVYNGEYHAYNPDVVSTLQTAVQSGEYSDYQHYAKLVNERPTATLRDLLAVKPQEKSSAIALDQVEPASELFKRFDTAAMSIGALSPEAHESLAEAMNTLGGYSNSGEGGEDPARYRTNKVSRIKQVASGRFGVTPAYLVNADVIQIKVAQGAKPGEGGQLPGDKVTPYIARLRYSVPGVTLISPPPHHDIYSIEDLAQLIFDLKQINPKAMISVKLVSEPGVGTIATGVAKAYADLITIAGYDGGTGASPLTSVKYAGCPWELGLVETQQALVANGLRHKIRLQVDGGLKTGLDIIKAAILGAESFGFGTGPMVALGCKYLRICHLNNCATGVATQDDKLRRDHYHGLPERVINYFNFIARETRELMAELGVSQLVDLIGRTDLLTELDGFTAKQNKLDLAPLLKTATPHPGKALYCTENNPPFDKGVLNTALHEQAEPYVEAKQSKTLYFDIRNTDRSVGATLSGVIAEKYGDQGLASDPIKAYFTGTAGQSFGVWNAGGVELTLTGDANDYVGKGMAGGMIAVRPPVGSAFRSHEASIIGNTCLYGATGGKLFAAGRAGERFAVRNSGAITVVEGIGDNGCEYMTGGIVCILGRTGVNFGAGMTGGFAYVLDEDGEFRKRVNPELVEVLNVDSLAIHEEHLRGMITEHVQHTGSSRGEEILANWPVWAAKFALVKPKSSDVQALLGHRSRSAAELRVLAQ</sequence>
<dbReference type="Pfam" id="PF01493">
    <property type="entry name" value="GXGXG"/>
    <property type="match status" value="1"/>
</dbReference>
<evidence type="ECO:0000259" key="25">
    <source>
        <dbReference type="PROSITE" id="PS51278"/>
    </source>
</evidence>
<name>A0AAD0SGI2_9GAMM</name>
<evidence type="ECO:0000256" key="7">
    <source>
        <dbReference type="ARBA" id="ARBA00012079"/>
    </source>
</evidence>
<comment type="pathway">
    <text evidence="5">Nitrogen metabolism.</text>
</comment>
<keyword evidence="14" id="KW-0315">Glutamine amidotransferase</keyword>
<dbReference type="GO" id="GO:0004355">
    <property type="term" value="F:glutamate synthase (NADPH) activity"/>
    <property type="evidence" value="ECO:0007669"/>
    <property type="project" value="UniProtKB-EC"/>
</dbReference>
<evidence type="ECO:0000256" key="11">
    <source>
        <dbReference type="ARBA" id="ARBA00022723"/>
    </source>
</evidence>
<dbReference type="Pfam" id="PF00310">
    <property type="entry name" value="GATase_2"/>
    <property type="match status" value="1"/>
</dbReference>
<reference evidence="26 27" key="1">
    <citation type="submission" date="2017-08" db="EMBL/GenBank/DDBJ databases">
        <title>Comparative genomics of bacteria isolated from necrotic lesions of AOD affected trees.</title>
        <authorList>
            <person name="Doonan J."/>
            <person name="Denman S."/>
            <person name="McDonald J.E."/>
        </authorList>
    </citation>
    <scope>NUCLEOTIDE SEQUENCE [LARGE SCALE GENOMIC DNA]</scope>
    <source>
        <strain evidence="26 27">477</strain>
    </source>
</reference>
<protein>
    <recommendedName>
        <fullName evidence="23">Glutamate synthase [NADPH] large chain</fullName>
        <ecNumber evidence="7">1.4.1.13</ecNumber>
    </recommendedName>
    <alternativeName>
        <fullName evidence="24">Glutamate synthase subunit alpha</fullName>
    </alternativeName>
</protein>
<comment type="pathway">
    <text evidence="4">Energy metabolism; nitrogen metabolism.</text>
</comment>
<comment type="function">
    <text evidence="22">Catalyzes the conversion of L-glutamine and 2-oxoglutarate into two molecules of L-glutamate.</text>
</comment>
<dbReference type="EMBL" id="CP023009">
    <property type="protein sequence ID" value="AXW86711.1"/>
    <property type="molecule type" value="Genomic_DNA"/>
</dbReference>
<dbReference type="InterPro" id="IPR036485">
    <property type="entry name" value="Glu_synth_asu_C_sf"/>
</dbReference>
<keyword evidence="15" id="KW-0560">Oxidoreductase</keyword>
<evidence type="ECO:0000256" key="2">
    <source>
        <dbReference type="ARBA" id="ARBA00001927"/>
    </source>
</evidence>
<accession>A0AAD0SGI2</accession>
<dbReference type="NCBIfam" id="NF008730">
    <property type="entry name" value="PRK11750.1"/>
    <property type="match status" value="1"/>
</dbReference>
<evidence type="ECO:0000256" key="20">
    <source>
        <dbReference type="ARBA" id="ARBA00037898"/>
    </source>
</evidence>
<dbReference type="CDD" id="cd02808">
    <property type="entry name" value="GltS_FMN"/>
    <property type="match status" value="1"/>
</dbReference>
<comment type="pathway">
    <text evidence="20">Amino-acid biosynthesis; L-glutamate biosynthesis via GLT pathway; L-glutamate from 2-oxoglutarate and L-glutamine (NADP(+) route): step 1/1.</text>
</comment>
<dbReference type="RefSeq" id="WP_094118152.1">
    <property type="nucleotide sequence ID" value="NZ_CP023009.1"/>
</dbReference>
<evidence type="ECO:0000256" key="22">
    <source>
        <dbReference type="ARBA" id="ARBA00053198"/>
    </source>
</evidence>
<organism evidence="26 27">
    <name type="scientific">Lonsdalea britannica</name>
    <dbReference type="NCBI Taxonomy" id="1082704"/>
    <lineage>
        <taxon>Bacteria</taxon>
        <taxon>Pseudomonadati</taxon>
        <taxon>Pseudomonadota</taxon>
        <taxon>Gammaproteobacteria</taxon>
        <taxon>Enterobacterales</taxon>
        <taxon>Pectobacteriaceae</taxon>
        <taxon>Lonsdalea</taxon>
    </lineage>
</organism>
<evidence type="ECO:0000256" key="3">
    <source>
        <dbReference type="ARBA" id="ARBA00001974"/>
    </source>
</evidence>
<evidence type="ECO:0000256" key="1">
    <source>
        <dbReference type="ARBA" id="ARBA00001917"/>
    </source>
</evidence>
<evidence type="ECO:0000256" key="13">
    <source>
        <dbReference type="ARBA" id="ARBA00022857"/>
    </source>
</evidence>
<dbReference type="InterPro" id="IPR029055">
    <property type="entry name" value="Ntn_hydrolases_N"/>
</dbReference>